<gene>
    <name evidence="2" type="ORF">LX66_3019</name>
</gene>
<dbReference type="AlphaFoldDB" id="A0A562T5W4"/>
<sequence>MAPPRSWSPGKQPSRPSHTEALRIVHEESNRISGWSLLIIGGSLLALLDNNYLKTSGPYRAIYLIYILGWVSLCLSVYWGQRVTRGYLASLFVKKVYLDGIVEQVNLRFRRQINWFICGVMVFAAWMLAYLLLWILPVTP</sequence>
<name>A0A562T5W4_CHIJA</name>
<accession>A0A562T5W4</accession>
<evidence type="ECO:0000313" key="2">
    <source>
        <dbReference type="EMBL" id="TWI88929.1"/>
    </source>
</evidence>
<feature type="transmembrane region" description="Helical" evidence="1">
    <location>
        <begin position="60"/>
        <end position="80"/>
    </location>
</feature>
<keyword evidence="1" id="KW-1133">Transmembrane helix</keyword>
<dbReference type="Proteomes" id="UP000316778">
    <property type="component" value="Unassembled WGS sequence"/>
</dbReference>
<proteinExistence type="predicted"/>
<evidence type="ECO:0000256" key="1">
    <source>
        <dbReference type="SAM" id="Phobius"/>
    </source>
</evidence>
<organism evidence="2 3">
    <name type="scientific">Chitinophaga japonensis</name>
    <name type="common">Flexibacter japonensis</name>
    <dbReference type="NCBI Taxonomy" id="104662"/>
    <lineage>
        <taxon>Bacteria</taxon>
        <taxon>Pseudomonadati</taxon>
        <taxon>Bacteroidota</taxon>
        <taxon>Chitinophagia</taxon>
        <taxon>Chitinophagales</taxon>
        <taxon>Chitinophagaceae</taxon>
        <taxon>Chitinophaga</taxon>
    </lineage>
</organism>
<dbReference type="RefSeq" id="WP_145714876.1">
    <property type="nucleotide sequence ID" value="NZ_BAAAFY010000001.1"/>
</dbReference>
<protein>
    <submittedName>
        <fullName evidence="2">Uncharacterized protein</fullName>
    </submittedName>
</protein>
<comment type="caution">
    <text evidence="2">The sequence shown here is derived from an EMBL/GenBank/DDBJ whole genome shotgun (WGS) entry which is preliminary data.</text>
</comment>
<feature type="transmembrane region" description="Helical" evidence="1">
    <location>
        <begin position="113"/>
        <end position="136"/>
    </location>
</feature>
<keyword evidence="1" id="KW-0812">Transmembrane</keyword>
<keyword evidence="1" id="KW-0472">Membrane</keyword>
<reference evidence="2 3" key="1">
    <citation type="journal article" date="2013" name="Stand. Genomic Sci.">
        <title>Genomic Encyclopedia of Type Strains, Phase I: The one thousand microbial genomes (KMG-I) project.</title>
        <authorList>
            <person name="Kyrpides N.C."/>
            <person name="Woyke T."/>
            <person name="Eisen J.A."/>
            <person name="Garrity G."/>
            <person name="Lilburn T.G."/>
            <person name="Beck B.J."/>
            <person name="Whitman W.B."/>
            <person name="Hugenholtz P."/>
            <person name="Klenk H.P."/>
        </authorList>
    </citation>
    <scope>NUCLEOTIDE SEQUENCE [LARGE SCALE GENOMIC DNA]</scope>
    <source>
        <strain evidence="2 3">DSM 13484</strain>
    </source>
</reference>
<dbReference type="EMBL" id="VLLG01000003">
    <property type="protein sequence ID" value="TWI88929.1"/>
    <property type="molecule type" value="Genomic_DNA"/>
</dbReference>
<evidence type="ECO:0000313" key="3">
    <source>
        <dbReference type="Proteomes" id="UP000316778"/>
    </source>
</evidence>
<keyword evidence="3" id="KW-1185">Reference proteome</keyword>